<dbReference type="SUPFAM" id="SSF53098">
    <property type="entry name" value="Ribonuclease H-like"/>
    <property type="match status" value="1"/>
</dbReference>
<keyword evidence="4" id="KW-0378">Hydrolase</keyword>
<dbReference type="Proteomes" id="UP001229421">
    <property type="component" value="Unassembled WGS sequence"/>
</dbReference>
<dbReference type="GO" id="GO:0003676">
    <property type="term" value="F:nucleic acid binding"/>
    <property type="evidence" value="ECO:0007669"/>
    <property type="project" value="InterPro"/>
</dbReference>
<dbReference type="Pfam" id="PF07727">
    <property type="entry name" value="RVT_2"/>
    <property type="match status" value="1"/>
</dbReference>
<dbReference type="GO" id="GO:0004190">
    <property type="term" value="F:aspartic-type endopeptidase activity"/>
    <property type="evidence" value="ECO:0007669"/>
    <property type="project" value="UniProtKB-KW"/>
</dbReference>
<evidence type="ECO:0000313" key="7">
    <source>
        <dbReference type="EMBL" id="KAK1426911.1"/>
    </source>
</evidence>
<dbReference type="Pfam" id="PF22936">
    <property type="entry name" value="Pol_BBD"/>
    <property type="match status" value="1"/>
</dbReference>
<dbReference type="EMBL" id="JAUHHV010000004">
    <property type="protein sequence ID" value="KAK1426911.1"/>
    <property type="molecule type" value="Genomic_DNA"/>
</dbReference>
<sequence length="1404" mass="157373">MAADPTSTPLHSLSHLINIKLTSTNYLSWEKQVTPVLSYIKLLGHVTGTTPTPPETTLTNNNSVANPDFLKWQIDDQKVLLLINSTLTEEAMAETIGHKTAKAVWKALADAYSHSSIERIHILKDSLRTLQKGTSSVSEFGRKFKALVDQLSAIGHPISDEDKRHWFLCGLGASFENFSTSQRTIHPAPSFRDLLANAENQEMFVQQLHGPQSPQAAFYVHSTKTSHIRTPSSSRGRGRASSSRGRNPSYTKRPPHCQLCRQTGHYASACPQLASFAQKSVPLDANLAEAFLAQCHVASDSPDWTADSGATTHMLPSIHGLQNSKSHNGSIHVTFGNGKSSPVSYIGNTKLNDSLTLNNVLVVPNLTKNLLSISRLTNDSPVDVLFSNNFFQIQDRKTAEVLAKGTCENGLYVLTQGHKSLVAALSASHLHASFNKWHSRLGHVSFDTISILNKLGRVFVTSILPKPGLCESCELSKAKHLPFIENTKRAQHVLDLIHCDLWGPAPVPSTDGYRYYVIFIDDYSRFTWFYPLKAKSEFFTILTNFLIFVQNQFSYNVKVFQSDGGTEFTNHQVQTCFQQHGIHHRLSCPHTPEQNGRAERKHRHITETGLAMMFNAKAPPNLWFDAFTSATYIINRLPTKLLDNKSPFEVLFNQSPSYSNMRIFGCLVFPYLRDYTKNKLQPRSAPCIFIGYSPKYKGFRCLEPTSGRVYTTRHAKFDEDIFPFHQNSTSTNNTNLPITNFEEHIPTPTNPQTPSPPIPKLPNPPKPTIPFCDDIPPPLVEPLHNPLPSPLSSTYNSPPPSPTSTDHSPFNHPSPLNSPPPSQQNSLPSDHTDQPTPPSASSTNSTNNQPINSHPMTTRAKDGIFKPKHFANLSQTTTHPLHHSLFSSHIPKGIKTALKNPKWIQAMHDELKALHANQTWTLVPRPASTNIIGSKWIYRIKYKSNGSIDRYKARLVAQGFNQIPGLDFSHTFSPVVKSSTIRVVLSLATINKWSLRQLDVNNAFLNGHLTETIFMEQPPGFEDSNQPTYVCKLNRALYGLKQAPRAWFQRLSSFLHNRGFHNSRADTSLFVYNHQGILIYLLVYVDDIVITGNNEHFINQFTSCLNKEFKIKDLGSLNFFLGLEVHHTNRGLFLNQSKYAHDILTRAGLLDSKPVATPLTSKDVFTSHGNPFHDPTLYRSLVGALQYLTITRPDLSYAVNQASQFLQNPTNDHFQLVKRILRYVKGTLSHGLTFDRPPNTTLLGFSDADWARCIDTRRSTYGYCIYLGGNLVSWSAKKQPTVSRSSCESEYRAMANTAAEIIWLTHLLRELHALPPGRPTLLCDNKSALFLSQNPISHKRAKHIDIDYHFVRELVTAGKLHTKFIATDKQVADIFTKSLPKPLFERFRTMLRLGPPPTSIDGGY</sequence>
<evidence type="ECO:0000256" key="3">
    <source>
        <dbReference type="ARBA" id="ARBA00022750"/>
    </source>
</evidence>
<gene>
    <name evidence="7" type="ORF">QVD17_15591</name>
</gene>
<dbReference type="Pfam" id="PF25597">
    <property type="entry name" value="SH3_retrovirus"/>
    <property type="match status" value="1"/>
</dbReference>
<dbReference type="InterPro" id="IPR025724">
    <property type="entry name" value="GAG-pre-integrase_dom"/>
</dbReference>
<feature type="region of interest" description="Disordered" evidence="5">
    <location>
        <begin position="726"/>
        <end position="860"/>
    </location>
</feature>
<keyword evidence="2" id="KW-0479">Metal-binding</keyword>
<evidence type="ECO:0000259" key="6">
    <source>
        <dbReference type="PROSITE" id="PS50994"/>
    </source>
</evidence>
<dbReference type="Gene3D" id="3.30.420.10">
    <property type="entry name" value="Ribonuclease H-like superfamily/Ribonuclease H"/>
    <property type="match status" value="1"/>
</dbReference>
<dbReference type="InterPro" id="IPR054722">
    <property type="entry name" value="PolX-like_BBD"/>
</dbReference>
<dbReference type="InterPro" id="IPR001584">
    <property type="entry name" value="Integrase_cat-core"/>
</dbReference>
<dbReference type="GO" id="GO:0006508">
    <property type="term" value="P:proteolysis"/>
    <property type="evidence" value="ECO:0007669"/>
    <property type="project" value="UniProtKB-KW"/>
</dbReference>
<evidence type="ECO:0000256" key="2">
    <source>
        <dbReference type="ARBA" id="ARBA00022723"/>
    </source>
</evidence>
<feature type="compositionally biased region" description="Pro residues" evidence="5">
    <location>
        <begin position="748"/>
        <end position="768"/>
    </location>
</feature>
<protein>
    <recommendedName>
        <fullName evidence="6">Integrase catalytic domain-containing protein</fullName>
    </recommendedName>
</protein>
<proteinExistence type="predicted"/>
<dbReference type="InterPro" id="IPR057670">
    <property type="entry name" value="SH3_retrovirus"/>
</dbReference>
<feature type="compositionally biased region" description="Low complexity" evidence="5">
    <location>
        <begin position="803"/>
        <end position="815"/>
    </location>
</feature>
<name>A0AAD8KTH3_TARER</name>
<feature type="compositionally biased region" description="Low complexity" evidence="5">
    <location>
        <begin position="839"/>
        <end position="848"/>
    </location>
</feature>
<dbReference type="Pfam" id="PF00665">
    <property type="entry name" value="rve"/>
    <property type="match status" value="1"/>
</dbReference>
<comment type="caution">
    <text evidence="7">The sequence shown here is derived from an EMBL/GenBank/DDBJ whole genome shotgun (WGS) entry which is preliminary data.</text>
</comment>
<feature type="compositionally biased region" description="Polar residues" evidence="5">
    <location>
        <begin position="222"/>
        <end position="231"/>
    </location>
</feature>
<organism evidence="7 8">
    <name type="scientific">Tagetes erecta</name>
    <name type="common">African marigold</name>
    <dbReference type="NCBI Taxonomy" id="13708"/>
    <lineage>
        <taxon>Eukaryota</taxon>
        <taxon>Viridiplantae</taxon>
        <taxon>Streptophyta</taxon>
        <taxon>Embryophyta</taxon>
        <taxon>Tracheophyta</taxon>
        <taxon>Spermatophyta</taxon>
        <taxon>Magnoliopsida</taxon>
        <taxon>eudicotyledons</taxon>
        <taxon>Gunneridae</taxon>
        <taxon>Pentapetalae</taxon>
        <taxon>asterids</taxon>
        <taxon>campanulids</taxon>
        <taxon>Asterales</taxon>
        <taxon>Asteraceae</taxon>
        <taxon>Asteroideae</taxon>
        <taxon>Heliantheae alliance</taxon>
        <taxon>Tageteae</taxon>
        <taxon>Tagetes</taxon>
    </lineage>
</organism>
<evidence type="ECO:0000256" key="5">
    <source>
        <dbReference type="SAM" id="MobiDB-lite"/>
    </source>
</evidence>
<dbReference type="GO" id="GO:0008270">
    <property type="term" value="F:zinc ion binding"/>
    <property type="evidence" value="ECO:0007669"/>
    <property type="project" value="InterPro"/>
</dbReference>
<dbReference type="SUPFAM" id="SSF57756">
    <property type="entry name" value="Retrovirus zinc finger-like domains"/>
    <property type="match status" value="1"/>
</dbReference>
<dbReference type="InterPro" id="IPR036875">
    <property type="entry name" value="Znf_CCHC_sf"/>
</dbReference>
<feature type="compositionally biased region" description="Polar residues" evidence="5">
    <location>
        <begin position="726"/>
        <end position="738"/>
    </location>
</feature>
<evidence type="ECO:0000313" key="8">
    <source>
        <dbReference type="Proteomes" id="UP001229421"/>
    </source>
</evidence>
<dbReference type="InterPro" id="IPR043502">
    <property type="entry name" value="DNA/RNA_pol_sf"/>
</dbReference>
<dbReference type="SUPFAM" id="SSF56672">
    <property type="entry name" value="DNA/RNA polymerases"/>
    <property type="match status" value="1"/>
</dbReference>
<dbReference type="CDD" id="cd09272">
    <property type="entry name" value="RNase_HI_RT_Ty1"/>
    <property type="match status" value="1"/>
</dbReference>
<feature type="domain" description="Integrase catalytic" evidence="6">
    <location>
        <begin position="478"/>
        <end position="655"/>
    </location>
</feature>
<accession>A0AAD8KTH3</accession>
<dbReference type="GO" id="GO:0015074">
    <property type="term" value="P:DNA integration"/>
    <property type="evidence" value="ECO:0007669"/>
    <property type="project" value="InterPro"/>
</dbReference>
<dbReference type="Pfam" id="PF14223">
    <property type="entry name" value="Retrotran_gag_2"/>
    <property type="match status" value="1"/>
</dbReference>
<dbReference type="InterPro" id="IPR012337">
    <property type="entry name" value="RNaseH-like_sf"/>
</dbReference>
<dbReference type="InterPro" id="IPR039537">
    <property type="entry name" value="Retrotran_Ty1/copia-like"/>
</dbReference>
<reference evidence="7" key="1">
    <citation type="journal article" date="2023" name="bioRxiv">
        <title>Improved chromosome-level genome assembly for marigold (Tagetes erecta).</title>
        <authorList>
            <person name="Jiang F."/>
            <person name="Yuan L."/>
            <person name="Wang S."/>
            <person name="Wang H."/>
            <person name="Xu D."/>
            <person name="Wang A."/>
            <person name="Fan W."/>
        </authorList>
    </citation>
    <scope>NUCLEOTIDE SEQUENCE</scope>
    <source>
        <strain evidence="7">WSJ</strain>
        <tissue evidence="7">Leaf</tissue>
    </source>
</reference>
<dbReference type="InterPro" id="IPR036397">
    <property type="entry name" value="RNaseH_sf"/>
</dbReference>
<dbReference type="PANTHER" id="PTHR42648">
    <property type="entry name" value="TRANSPOSASE, PUTATIVE-RELATED"/>
    <property type="match status" value="1"/>
</dbReference>
<feature type="compositionally biased region" description="Low complexity" evidence="5">
    <location>
        <begin position="232"/>
        <end position="246"/>
    </location>
</feature>
<feature type="region of interest" description="Disordered" evidence="5">
    <location>
        <begin position="222"/>
        <end position="255"/>
    </location>
</feature>
<evidence type="ECO:0000256" key="4">
    <source>
        <dbReference type="ARBA" id="ARBA00022801"/>
    </source>
</evidence>
<keyword evidence="8" id="KW-1185">Reference proteome</keyword>
<keyword evidence="1" id="KW-0645">Protease</keyword>
<evidence type="ECO:0000256" key="1">
    <source>
        <dbReference type="ARBA" id="ARBA00022670"/>
    </source>
</evidence>
<dbReference type="PANTHER" id="PTHR42648:SF26">
    <property type="entry name" value="INTEGRASE CATALYTIC DOMAIN-CONTAINING PROTEIN"/>
    <property type="match status" value="1"/>
</dbReference>
<keyword evidence="3" id="KW-0064">Aspartyl protease</keyword>
<dbReference type="Pfam" id="PF13976">
    <property type="entry name" value="gag_pre-integrs"/>
    <property type="match status" value="1"/>
</dbReference>
<feature type="compositionally biased region" description="Pro residues" evidence="5">
    <location>
        <begin position="775"/>
        <end position="789"/>
    </location>
</feature>
<dbReference type="InterPro" id="IPR013103">
    <property type="entry name" value="RVT_2"/>
</dbReference>
<dbReference type="PROSITE" id="PS50994">
    <property type="entry name" value="INTEGRASE"/>
    <property type="match status" value="1"/>
</dbReference>